<protein>
    <submittedName>
        <fullName evidence="5">Peptidoglycan/xylan/chitin deacetylase, PgdA/CDA1 family</fullName>
    </submittedName>
</protein>
<dbReference type="SUPFAM" id="SSF88713">
    <property type="entry name" value="Glycoside hydrolase/deacetylase"/>
    <property type="match status" value="1"/>
</dbReference>
<dbReference type="Gene3D" id="3.20.20.370">
    <property type="entry name" value="Glycoside hydrolase/deacetylase"/>
    <property type="match status" value="1"/>
</dbReference>
<keyword evidence="2" id="KW-0378">Hydrolase</keyword>
<feature type="domain" description="NodB homology" evidence="4">
    <location>
        <begin position="256"/>
        <end position="430"/>
    </location>
</feature>
<accession>A0A1G8TW44</accession>
<dbReference type="InterPro" id="IPR011330">
    <property type="entry name" value="Glyco_hydro/deAcase_b/a-brl"/>
</dbReference>
<dbReference type="PANTHER" id="PTHR10587:SF133">
    <property type="entry name" value="CHITIN DEACETYLASE 1-RELATED"/>
    <property type="match status" value="1"/>
</dbReference>
<dbReference type="InterPro" id="IPR002509">
    <property type="entry name" value="NODB_dom"/>
</dbReference>
<dbReference type="GO" id="GO:0046872">
    <property type="term" value="F:metal ion binding"/>
    <property type="evidence" value="ECO:0007669"/>
    <property type="project" value="UniProtKB-KW"/>
</dbReference>
<dbReference type="EMBL" id="FNEV01000005">
    <property type="protein sequence ID" value="SDJ45776.1"/>
    <property type="molecule type" value="Genomic_DNA"/>
</dbReference>
<name>A0A1G8TW44_9BACI</name>
<dbReference type="Gene3D" id="3.30.565.40">
    <property type="entry name" value="Fervidobacterium nodosum Rt17-B1 like"/>
    <property type="match status" value="1"/>
</dbReference>
<organism evidence="5 6">
    <name type="scientific">Salimicrobium halophilum</name>
    <dbReference type="NCBI Taxonomy" id="86666"/>
    <lineage>
        <taxon>Bacteria</taxon>
        <taxon>Bacillati</taxon>
        <taxon>Bacillota</taxon>
        <taxon>Bacilli</taxon>
        <taxon>Bacillales</taxon>
        <taxon>Bacillaceae</taxon>
        <taxon>Salimicrobium</taxon>
    </lineage>
</organism>
<evidence type="ECO:0000256" key="2">
    <source>
        <dbReference type="ARBA" id="ARBA00022801"/>
    </source>
</evidence>
<dbReference type="PANTHER" id="PTHR10587">
    <property type="entry name" value="GLYCOSYL TRANSFERASE-RELATED"/>
    <property type="match status" value="1"/>
</dbReference>
<evidence type="ECO:0000256" key="3">
    <source>
        <dbReference type="SAM" id="MobiDB-lite"/>
    </source>
</evidence>
<dbReference type="Pfam" id="PF01522">
    <property type="entry name" value="Polysacc_deac_1"/>
    <property type="match status" value="1"/>
</dbReference>
<dbReference type="AlphaFoldDB" id="A0A1G8TW44"/>
<evidence type="ECO:0000313" key="6">
    <source>
        <dbReference type="Proteomes" id="UP000199225"/>
    </source>
</evidence>
<sequence>MIRLKAMLASLLFLFVLGLAGTAWWWMQPSEETVIRKETTTASSVYPGVSIRTLTEEDDTYRSSIQVPVLPDEQMNEKIEAYITKKEAAFHEKRKSQPLKFLLERPAAFSVSFDIHSVGRAVHSLVLNVDSFTGIREPREKNALIIDLNTGKKVIPSALFQEGEFEKVKKLLKADTEREEDFFQKVFLTEKEVVMIREDGGEVSVPFYEVKDLLKEEWQPILHTEKPEPKESISKDESENKRVVTPEAMKKNPEGRQVALTFDDGPHPEYTPEILELLDEYNQTATFFLLGSRVDFYPELVGDIAESDHEIGNHTWNHKDLTTLTEEEIRKEITDTGQAIETITGEAPTYFRPPYGAENTKVRRAAGLPSILWTLDTKDWKLSSSEAIATRVQKKIEDGSVILWHDIQKATPEALEKVLIYLEEEEFETVPVSEMYEVKANE</sequence>
<evidence type="ECO:0000313" key="5">
    <source>
        <dbReference type="EMBL" id="SDJ45776.1"/>
    </source>
</evidence>
<dbReference type="Proteomes" id="UP000199225">
    <property type="component" value="Unassembled WGS sequence"/>
</dbReference>
<dbReference type="RefSeq" id="WP_093193729.1">
    <property type="nucleotide sequence ID" value="NZ_FNEV01000005.1"/>
</dbReference>
<dbReference type="InterPro" id="IPR050248">
    <property type="entry name" value="Polysacc_deacetylase_ArnD"/>
</dbReference>
<dbReference type="STRING" id="86666.SAMN04490247_2004"/>
<dbReference type="OrthoDB" id="9812065at2"/>
<proteinExistence type="predicted"/>
<evidence type="ECO:0000256" key="1">
    <source>
        <dbReference type="ARBA" id="ARBA00022723"/>
    </source>
</evidence>
<feature type="compositionally biased region" description="Basic and acidic residues" evidence="3">
    <location>
        <begin position="224"/>
        <end position="254"/>
    </location>
</feature>
<evidence type="ECO:0000259" key="4">
    <source>
        <dbReference type="PROSITE" id="PS51677"/>
    </source>
</evidence>
<reference evidence="6" key="1">
    <citation type="submission" date="2016-10" db="EMBL/GenBank/DDBJ databases">
        <authorList>
            <person name="Varghese N."/>
            <person name="Submissions S."/>
        </authorList>
    </citation>
    <scope>NUCLEOTIDE SEQUENCE [LARGE SCALE GENOMIC DNA]</scope>
    <source>
        <strain evidence="6">DSM 4771</strain>
    </source>
</reference>
<dbReference type="GO" id="GO:0016020">
    <property type="term" value="C:membrane"/>
    <property type="evidence" value="ECO:0007669"/>
    <property type="project" value="TreeGrafter"/>
</dbReference>
<keyword evidence="1" id="KW-0479">Metal-binding</keyword>
<dbReference type="GO" id="GO:0016810">
    <property type="term" value="F:hydrolase activity, acting on carbon-nitrogen (but not peptide) bonds"/>
    <property type="evidence" value="ECO:0007669"/>
    <property type="project" value="InterPro"/>
</dbReference>
<keyword evidence="6" id="KW-1185">Reference proteome</keyword>
<dbReference type="PROSITE" id="PS51677">
    <property type="entry name" value="NODB"/>
    <property type="match status" value="1"/>
</dbReference>
<dbReference type="GO" id="GO:0005975">
    <property type="term" value="P:carbohydrate metabolic process"/>
    <property type="evidence" value="ECO:0007669"/>
    <property type="project" value="InterPro"/>
</dbReference>
<gene>
    <name evidence="5" type="ORF">SAMN04490247_2004</name>
</gene>
<feature type="region of interest" description="Disordered" evidence="3">
    <location>
        <begin position="224"/>
        <end position="256"/>
    </location>
</feature>